<reference evidence="1 2" key="1">
    <citation type="submission" date="2014-04" db="EMBL/GenBank/DDBJ databases">
        <authorList>
            <consortium name="DOE Joint Genome Institute"/>
            <person name="Kuo A."/>
            <person name="Kohler A."/>
            <person name="Costa M.D."/>
            <person name="Nagy L.G."/>
            <person name="Floudas D."/>
            <person name="Copeland A."/>
            <person name="Barry K.W."/>
            <person name="Cichocki N."/>
            <person name="Veneault-Fourrey C."/>
            <person name="LaButti K."/>
            <person name="Lindquist E.A."/>
            <person name="Lipzen A."/>
            <person name="Lundell T."/>
            <person name="Morin E."/>
            <person name="Murat C."/>
            <person name="Sun H."/>
            <person name="Tunlid A."/>
            <person name="Henrissat B."/>
            <person name="Grigoriev I.V."/>
            <person name="Hibbett D.S."/>
            <person name="Martin F."/>
            <person name="Nordberg H.P."/>
            <person name="Cantor M.N."/>
            <person name="Hua S.X."/>
        </authorList>
    </citation>
    <scope>NUCLEOTIDE SEQUENCE [LARGE SCALE GENOMIC DNA]</scope>
    <source>
        <strain evidence="1 2">Marx 270</strain>
    </source>
</reference>
<protein>
    <submittedName>
        <fullName evidence="1">Uncharacterized protein</fullName>
    </submittedName>
</protein>
<evidence type="ECO:0000313" key="2">
    <source>
        <dbReference type="Proteomes" id="UP000054217"/>
    </source>
</evidence>
<dbReference type="EMBL" id="KN831949">
    <property type="protein sequence ID" value="KIO11637.1"/>
    <property type="molecule type" value="Genomic_DNA"/>
</dbReference>
<reference evidence="2" key="2">
    <citation type="submission" date="2015-01" db="EMBL/GenBank/DDBJ databases">
        <title>Evolutionary Origins and Diversification of the Mycorrhizal Mutualists.</title>
        <authorList>
            <consortium name="DOE Joint Genome Institute"/>
            <consortium name="Mycorrhizal Genomics Consortium"/>
            <person name="Kohler A."/>
            <person name="Kuo A."/>
            <person name="Nagy L.G."/>
            <person name="Floudas D."/>
            <person name="Copeland A."/>
            <person name="Barry K.W."/>
            <person name="Cichocki N."/>
            <person name="Veneault-Fourrey C."/>
            <person name="LaButti K."/>
            <person name="Lindquist E.A."/>
            <person name="Lipzen A."/>
            <person name="Lundell T."/>
            <person name="Morin E."/>
            <person name="Murat C."/>
            <person name="Riley R."/>
            <person name="Ohm R."/>
            <person name="Sun H."/>
            <person name="Tunlid A."/>
            <person name="Henrissat B."/>
            <person name="Grigoriev I.V."/>
            <person name="Hibbett D.S."/>
            <person name="Martin F."/>
        </authorList>
    </citation>
    <scope>NUCLEOTIDE SEQUENCE [LARGE SCALE GENOMIC DNA]</scope>
    <source>
        <strain evidence="2">Marx 270</strain>
    </source>
</reference>
<proteinExistence type="predicted"/>
<dbReference type="HOGENOM" id="CLU_2414196_0_0_1"/>
<dbReference type="InParanoid" id="A0A0C3KPU2"/>
<accession>A0A0C3KPU2</accession>
<dbReference type="Proteomes" id="UP000054217">
    <property type="component" value="Unassembled WGS sequence"/>
</dbReference>
<organism evidence="1 2">
    <name type="scientific">Pisolithus tinctorius Marx 270</name>
    <dbReference type="NCBI Taxonomy" id="870435"/>
    <lineage>
        <taxon>Eukaryota</taxon>
        <taxon>Fungi</taxon>
        <taxon>Dikarya</taxon>
        <taxon>Basidiomycota</taxon>
        <taxon>Agaricomycotina</taxon>
        <taxon>Agaricomycetes</taxon>
        <taxon>Agaricomycetidae</taxon>
        <taxon>Boletales</taxon>
        <taxon>Sclerodermatineae</taxon>
        <taxon>Pisolithaceae</taxon>
        <taxon>Pisolithus</taxon>
    </lineage>
</organism>
<gene>
    <name evidence="1" type="ORF">M404DRAFT_792421</name>
</gene>
<evidence type="ECO:0000313" key="1">
    <source>
        <dbReference type="EMBL" id="KIO11637.1"/>
    </source>
</evidence>
<keyword evidence="2" id="KW-1185">Reference proteome</keyword>
<name>A0A0C3KPU2_PISTI</name>
<dbReference type="AlphaFoldDB" id="A0A0C3KPU2"/>
<sequence>MTSFVRRLILRINLRGSRFTMPAAQSGQCGHRGFMMLMPADRAGGVFKISCWFFCLTLAAVRGSPGMCVSICFRGKCRSGGNENMGCCPKNG</sequence>